<accession>A0A1X6NUZ6</accession>
<dbReference type="AlphaFoldDB" id="A0A1X6NUZ6"/>
<evidence type="ECO:0000256" key="1">
    <source>
        <dbReference type="SAM" id="MobiDB-lite"/>
    </source>
</evidence>
<proteinExistence type="predicted"/>
<evidence type="ECO:0000313" key="2">
    <source>
        <dbReference type="EMBL" id="OSX72431.1"/>
    </source>
</evidence>
<dbReference type="Proteomes" id="UP000218209">
    <property type="component" value="Unassembled WGS sequence"/>
</dbReference>
<feature type="region of interest" description="Disordered" evidence="1">
    <location>
        <begin position="19"/>
        <end position="38"/>
    </location>
</feature>
<keyword evidence="3" id="KW-1185">Reference proteome</keyword>
<reference evidence="2 3" key="1">
    <citation type="submission" date="2017-03" db="EMBL/GenBank/DDBJ databases">
        <title>WGS assembly of Porphyra umbilicalis.</title>
        <authorList>
            <person name="Brawley S.H."/>
            <person name="Blouin N.A."/>
            <person name="Ficko-Blean E."/>
            <person name="Wheeler G.L."/>
            <person name="Lohr M."/>
            <person name="Goodson H.V."/>
            <person name="Jenkins J.W."/>
            <person name="Blaby-Haas C.E."/>
            <person name="Helliwell K.E."/>
            <person name="Chan C."/>
            <person name="Marriage T."/>
            <person name="Bhattacharya D."/>
            <person name="Klein A.S."/>
            <person name="Badis Y."/>
            <person name="Brodie J."/>
            <person name="Cao Y."/>
            <person name="Collen J."/>
            <person name="Dittami S.M."/>
            <person name="Gachon C.M."/>
            <person name="Green B.R."/>
            <person name="Karpowicz S."/>
            <person name="Kim J.W."/>
            <person name="Kudahl U."/>
            <person name="Lin S."/>
            <person name="Michel G."/>
            <person name="Mittag M."/>
            <person name="Olson B.J."/>
            <person name="Pangilinan J."/>
            <person name="Peng Y."/>
            <person name="Qiu H."/>
            <person name="Shu S."/>
            <person name="Singer J.T."/>
            <person name="Smith A.G."/>
            <person name="Sprecher B.N."/>
            <person name="Wagner V."/>
            <person name="Wang W."/>
            <person name="Wang Z.-Y."/>
            <person name="Yan J."/>
            <person name="Yarish C."/>
            <person name="Zoeuner-Riek S."/>
            <person name="Zhuang Y."/>
            <person name="Zou Y."/>
            <person name="Lindquist E.A."/>
            <person name="Grimwood J."/>
            <person name="Barry K."/>
            <person name="Rokhsar D.S."/>
            <person name="Schmutz J."/>
            <person name="Stiller J.W."/>
            <person name="Grossman A.R."/>
            <person name="Prochnik S.E."/>
        </authorList>
    </citation>
    <scope>NUCLEOTIDE SEQUENCE [LARGE SCALE GENOMIC DNA]</scope>
    <source>
        <strain evidence="2">4086291</strain>
    </source>
</reference>
<protein>
    <submittedName>
        <fullName evidence="2">Uncharacterized protein</fullName>
    </submittedName>
</protein>
<name>A0A1X6NUZ6_PORUM</name>
<sequence length="210" mass="21969">MINEIDHFQDLNVMIVKGLPTTERGSPNTPTRRAASATAAPGAALMLAGGEGHGEAPATTKVFNAVLVSTPTTVATPTLTTRAPVASFAPDTPVTTSQKPAVSIGTSCVSVSAAVLTTVGLILVTSLAAGADVMAVMPNGGGRKATSSVIARHQGRTWSMLALWAWQLRRAGRRFRRRRATRCAPLMALRCLRLCTGPSSTFVRAGCCRR</sequence>
<organism evidence="2 3">
    <name type="scientific">Porphyra umbilicalis</name>
    <name type="common">Purple laver</name>
    <name type="synonym">Red alga</name>
    <dbReference type="NCBI Taxonomy" id="2786"/>
    <lineage>
        <taxon>Eukaryota</taxon>
        <taxon>Rhodophyta</taxon>
        <taxon>Bangiophyceae</taxon>
        <taxon>Bangiales</taxon>
        <taxon>Bangiaceae</taxon>
        <taxon>Porphyra</taxon>
    </lineage>
</organism>
<gene>
    <name evidence="2" type="ORF">BU14_0436s0004</name>
</gene>
<dbReference type="EMBL" id="KV919062">
    <property type="protein sequence ID" value="OSX72431.1"/>
    <property type="molecule type" value="Genomic_DNA"/>
</dbReference>
<evidence type="ECO:0000313" key="3">
    <source>
        <dbReference type="Proteomes" id="UP000218209"/>
    </source>
</evidence>